<dbReference type="Gene3D" id="3.30.70.1620">
    <property type="match status" value="1"/>
</dbReference>
<dbReference type="Gene3D" id="1.20.1060.20">
    <property type="match status" value="1"/>
</dbReference>
<dbReference type="SMART" id="SM00968">
    <property type="entry name" value="SMC_hinge"/>
    <property type="match status" value="1"/>
</dbReference>
<dbReference type="Pfam" id="PF06470">
    <property type="entry name" value="SMC_hinge"/>
    <property type="match status" value="1"/>
</dbReference>
<name>A0A7G1G434_9BACT</name>
<dbReference type="GO" id="GO:0003677">
    <property type="term" value="F:DNA binding"/>
    <property type="evidence" value="ECO:0007669"/>
    <property type="project" value="UniProtKB-UniRule"/>
</dbReference>
<comment type="subunit">
    <text evidence="6">Homodimer.</text>
</comment>
<comment type="function">
    <text evidence="6">Required for chromosome condensation and partitioning.</text>
</comment>
<reference evidence="8 9" key="1">
    <citation type="submission" date="2018-06" db="EMBL/GenBank/DDBJ databases">
        <title>Genome sequencing of Oceanotoga sp. sy52.</title>
        <authorList>
            <person name="Mori K."/>
        </authorList>
    </citation>
    <scope>NUCLEOTIDE SEQUENCE [LARGE SCALE GENOMIC DNA]</scope>
    <source>
        <strain evidence="9">sy52</strain>
    </source>
</reference>
<proteinExistence type="inferred from homology"/>
<dbReference type="InterPro" id="IPR036277">
    <property type="entry name" value="SMC_hinge_sf"/>
</dbReference>
<evidence type="ECO:0000313" key="9">
    <source>
        <dbReference type="Proteomes" id="UP000516361"/>
    </source>
</evidence>
<dbReference type="GO" id="GO:0006260">
    <property type="term" value="P:DNA replication"/>
    <property type="evidence" value="ECO:0007669"/>
    <property type="project" value="UniProtKB-UniRule"/>
</dbReference>
<evidence type="ECO:0000256" key="3">
    <source>
        <dbReference type="ARBA" id="ARBA00022840"/>
    </source>
</evidence>
<comment type="subcellular location">
    <subcellularLocation>
        <location evidence="6">Cytoplasm</location>
    </subcellularLocation>
</comment>
<dbReference type="Pfam" id="PF02463">
    <property type="entry name" value="SMC_N"/>
    <property type="match status" value="2"/>
</dbReference>
<dbReference type="GO" id="GO:0005737">
    <property type="term" value="C:cytoplasm"/>
    <property type="evidence" value="ECO:0007669"/>
    <property type="project" value="UniProtKB-SubCell"/>
</dbReference>
<feature type="domain" description="SMC hinge" evidence="7">
    <location>
        <begin position="514"/>
        <end position="629"/>
    </location>
</feature>
<dbReference type="GO" id="GO:0030261">
    <property type="term" value="P:chromosome condensation"/>
    <property type="evidence" value="ECO:0007669"/>
    <property type="project" value="InterPro"/>
</dbReference>
<protein>
    <recommendedName>
        <fullName evidence="6">Chromosome partition protein Smc</fullName>
    </recommendedName>
</protein>
<dbReference type="NCBIfam" id="TIGR02168">
    <property type="entry name" value="SMC_prok_B"/>
    <property type="match status" value="1"/>
</dbReference>
<dbReference type="InterPro" id="IPR024704">
    <property type="entry name" value="SMC"/>
</dbReference>
<keyword evidence="4 6" id="KW-0175">Coiled coil</keyword>
<evidence type="ECO:0000256" key="5">
    <source>
        <dbReference type="ARBA" id="ARBA00023125"/>
    </source>
</evidence>
<dbReference type="InterPro" id="IPR010935">
    <property type="entry name" value="SMC_hinge"/>
</dbReference>
<feature type="coiled-coil region" evidence="6">
    <location>
        <begin position="234"/>
        <end position="443"/>
    </location>
</feature>
<evidence type="ECO:0000313" key="8">
    <source>
        <dbReference type="EMBL" id="BBE31101.1"/>
    </source>
</evidence>
<dbReference type="PANTHER" id="PTHR43977">
    <property type="entry name" value="STRUCTURAL MAINTENANCE OF CHROMOSOMES PROTEIN 3"/>
    <property type="match status" value="1"/>
</dbReference>
<evidence type="ECO:0000256" key="4">
    <source>
        <dbReference type="ARBA" id="ARBA00023054"/>
    </source>
</evidence>
<dbReference type="FunCoup" id="A0A7G1G434">
    <property type="interactions" value="359"/>
</dbReference>
<evidence type="ECO:0000259" key="7">
    <source>
        <dbReference type="SMART" id="SM00968"/>
    </source>
</evidence>
<dbReference type="Gene3D" id="3.40.50.300">
    <property type="entry name" value="P-loop containing nucleotide triphosphate hydrolases"/>
    <property type="match status" value="2"/>
</dbReference>
<feature type="coiled-coil region" evidence="6">
    <location>
        <begin position="164"/>
        <end position="208"/>
    </location>
</feature>
<dbReference type="PIRSF" id="PIRSF005719">
    <property type="entry name" value="SMC"/>
    <property type="match status" value="1"/>
</dbReference>
<dbReference type="GO" id="GO:0007062">
    <property type="term" value="P:sister chromatid cohesion"/>
    <property type="evidence" value="ECO:0007669"/>
    <property type="project" value="InterPro"/>
</dbReference>
<feature type="coiled-coil region" evidence="6">
    <location>
        <begin position="663"/>
        <end position="976"/>
    </location>
</feature>
<keyword evidence="9" id="KW-1185">Reference proteome</keyword>
<organism evidence="8 9">
    <name type="scientific">Tepiditoga spiralis</name>
    <dbReference type="NCBI Taxonomy" id="2108365"/>
    <lineage>
        <taxon>Bacteria</taxon>
        <taxon>Thermotogati</taxon>
        <taxon>Thermotogota</taxon>
        <taxon>Thermotogae</taxon>
        <taxon>Petrotogales</taxon>
        <taxon>Petrotogaceae</taxon>
        <taxon>Tepiditoga</taxon>
    </lineage>
</organism>
<sequence>MELLNLTIDGFKSFAKPTSFELNKKIIAIVGPNGSGKSNIVDAIRWLLGEQSSKQMRIDDRTDVIFSGTEKLKPAKIAKVFLTLKNEKNEIFEIGKILDKNSGKYLLNNKTSTLKELHSIFSNGGVGKQFYSIISQGQVSDIVKSSPEDLRDLVLGIIDIGKYLKEKETSLKLLEKTSENLERLKDVLFETEKRLKNLSNRASRAKKHLSYTNELKNIGKKFYGAKKISIKLKIDSLKYLNEELSKEMKELLSKSFDAERAYMSLKQEIENVDKSLSQNGEIIENYRNRISLLEKEKNRISELLNNTNSKIVEHDWKIKTYTENLKKLELRYTEIKDLSEKYYNDMIKVKNKLEIITSEKNELDEKVSEQNKKISEFKAKLSQEKNLFTETNKKLSTSNKEITGKQERISYLNEEFKKLEKDIKNLSKEIQKIEDKLKISTDEEKTLKEIIIKEKNKQSIEFQELEKIKNELNYFFKEKQESEYKLEIIKNQVNSYDGYSKSIKEFFKRFKDEKNVIDVVANLIEVEEQFEEAISAAAGAKLQNIVINSSSEADKYINYMKRVGGRITFLPLDLMKGTYALNKNILKEAGVIDYLINIVEFDKKYIKVMQYTFSNILLVDELKTAITISKNGFKSTIVTLKGEVVYGSGAISGGKTRYDSSIILKRKREIEELKLKIEESIENINYYKDLEEQKSQKIKKLKLHLNSLEEELKELILKRNIESSNYKQLNNDLKNKKSSYDSILNRIETYKNELNELNKEINSLKVIQKEQEKNIKYYTEELSIFSENSTQYTEKMNKINFEILEKNSQLKNTEEKYYMYLNEKKSINHEINNLKNNIINNETEFKNLKSLLETYKKDFEKVQNSHKTLSEEISKIFDIMKNNRKGKVEKIDKLEELDKNRTNIKNKIQEIKDKKNKNDFDIKTLEQNIKFIVEKAKNIDLNEEEFEKEQLEEFEIKALENRIKDIEKALKNIGSVDLTVLKEYKEVRNDFEQKNIEKKDILDSIKKIKDSIDLLDETAEKEFFNFFNLLNEEFKKLVSKLFVNGYGELNLIGEGKDFEKGIQISVKKAGRRFQKLSLFSGGEKALIAIAFLFAMMNLNPSPFYILDEIDAPLDDINAGKIASLIHENSNKSQFLVITHNKLMMEIAEVFYGITMKQGITKVVPVNFKLLEKGVNS</sequence>
<dbReference type="InterPro" id="IPR027417">
    <property type="entry name" value="P-loop_NTPase"/>
</dbReference>
<dbReference type="RefSeq" id="WP_190613432.1">
    <property type="nucleotide sequence ID" value="NZ_AP018712.1"/>
</dbReference>
<dbReference type="AlphaFoldDB" id="A0A7G1G434"/>
<dbReference type="EMBL" id="AP018712">
    <property type="protein sequence ID" value="BBE31101.1"/>
    <property type="molecule type" value="Genomic_DNA"/>
</dbReference>
<dbReference type="GO" id="GO:0005694">
    <property type="term" value="C:chromosome"/>
    <property type="evidence" value="ECO:0007669"/>
    <property type="project" value="InterPro"/>
</dbReference>
<dbReference type="GO" id="GO:0007059">
    <property type="term" value="P:chromosome segregation"/>
    <property type="evidence" value="ECO:0007669"/>
    <property type="project" value="UniProtKB-UniRule"/>
</dbReference>
<dbReference type="SUPFAM" id="SSF52540">
    <property type="entry name" value="P-loop containing nucleoside triphosphate hydrolases"/>
    <property type="match status" value="1"/>
</dbReference>
<dbReference type="Gene3D" id="1.10.287.950">
    <property type="entry name" value="Methyl-accepting chemotaxis protein"/>
    <property type="match status" value="1"/>
</dbReference>
<evidence type="ECO:0000256" key="1">
    <source>
        <dbReference type="ARBA" id="ARBA00022490"/>
    </source>
</evidence>
<evidence type="ECO:0000256" key="2">
    <source>
        <dbReference type="ARBA" id="ARBA00022741"/>
    </source>
</evidence>
<dbReference type="GO" id="GO:0016887">
    <property type="term" value="F:ATP hydrolysis activity"/>
    <property type="evidence" value="ECO:0007669"/>
    <property type="project" value="InterPro"/>
</dbReference>
<accession>A0A7G1G434</accession>
<dbReference type="InterPro" id="IPR003395">
    <property type="entry name" value="RecF/RecN/SMC_N"/>
</dbReference>
<dbReference type="SUPFAM" id="SSF75553">
    <property type="entry name" value="Smc hinge domain"/>
    <property type="match status" value="1"/>
</dbReference>
<keyword evidence="3 6" id="KW-0067">ATP-binding</keyword>
<keyword evidence="2 6" id="KW-0547">Nucleotide-binding</keyword>
<keyword evidence="5 6" id="KW-0238">DNA-binding</keyword>
<gene>
    <name evidence="6 8" type="primary">smc</name>
    <name evidence="8" type="ORF">OSSY52_12420</name>
</gene>
<comment type="domain">
    <text evidence="6">Contains large globular domains required for ATP hydrolysis at each terminus and a third globular domain forming a flexible hinge near the middle of the molecule. These domains are separated by coiled-coil structures.</text>
</comment>
<feature type="binding site" evidence="6">
    <location>
        <begin position="32"/>
        <end position="39"/>
    </location>
    <ligand>
        <name>ATP</name>
        <dbReference type="ChEBI" id="CHEBI:30616"/>
    </ligand>
</feature>
<evidence type="ECO:0000256" key="6">
    <source>
        <dbReference type="HAMAP-Rule" id="MF_01894"/>
    </source>
</evidence>
<dbReference type="HAMAP" id="MF_01894">
    <property type="entry name" value="Smc_prok"/>
    <property type="match status" value="1"/>
</dbReference>
<dbReference type="InterPro" id="IPR011890">
    <property type="entry name" value="SMC_prok"/>
</dbReference>
<keyword evidence="1 6" id="KW-0963">Cytoplasm</keyword>
<dbReference type="InParanoid" id="A0A7G1G434"/>
<dbReference type="Proteomes" id="UP000516361">
    <property type="component" value="Chromosome"/>
</dbReference>
<dbReference type="KEGG" id="ocy:OSSY52_12420"/>
<comment type="similarity">
    <text evidence="6">Belongs to the SMC family.</text>
</comment>
<dbReference type="GO" id="GO:0005524">
    <property type="term" value="F:ATP binding"/>
    <property type="evidence" value="ECO:0007669"/>
    <property type="project" value="UniProtKB-UniRule"/>
</dbReference>